<accession>A0ABT0FMZ3</accession>
<protein>
    <submittedName>
        <fullName evidence="2">Insulinase family protein</fullName>
    </submittedName>
</protein>
<reference evidence="2 3" key="1">
    <citation type="submission" date="2022-04" db="EMBL/GenBank/DDBJ databases">
        <title>Genome draft of Actinomadura sp. ATCC 31491.</title>
        <authorList>
            <person name="Shi X."/>
            <person name="Du Y."/>
        </authorList>
    </citation>
    <scope>NUCLEOTIDE SEQUENCE [LARGE SCALE GENOMIC DNA]</scope>
    <source>
        <strain evidence="2 3">ATCC 31491</strain>
    </source>
</reference>
<dbReference type="InterPro" id="IPR007863">
    <property type="entry name" value="Peptidase_M16_C"/>
</dbReference>
<keyword evidence="3" id="KW-1185">Reference proteome</keyword>
<sequence length="394" mass="41312">MTADRTLANGLRVLAIKHGRAPVAEARLILPAPCRTRETLAESVLLAACLSRGRVAEHGMELDVAADVHQLTATLSGPLDDLDTLVRGLADVARGVPAEVDAARGQLVARLALLRANPDLAMRAELARHLFGGHPVAFPMPGDDELAAIAEPRHRPAGPRGAVLVILAPDDPDRLADACERAFEGWQDASPLPPLPPLPGIGRGRLLPLPTPGAPQSRIRLRAPGVTVADERYPALFLARDILGGSLSSRLSRSLREDKGYVYGVTAFFDHHPGAGFLSIEADTATATTRPALDVLFAELDRMRTHPPTADEIEAARAYALGSAAVRLAPAVKLAGALAGLAAKAVDPLLLLGFPRRLAAVTPESVVEAAGRFFAPGSFSGVVAADPGELTGLR</sequence>
<dbReference type="RefSeq" id="WP_242371834.1">
    <property type="nucleotide sequence ID" value="NZ_JAKRKC020000001.1"/>
</dbReference>
<name>A0ABT0FMZ3_9ACTN</name>
<proteinExistence type="predicted"/>
<dbReference type="Proteomes" id="UP001317259">
    <property type="component" value="Unassembled WGS sequence"/>
</dbReference>
<dbReference type="InterPro" id="IPR011249">
    <property type="entry name" value="Metalloenz_LuxS/M16"/>
</dbReference>
<dbReference type="Gene3D" id="3.30.830.10">
    <property type="entry name" value="Metalloenzyme, LuxS/M16 peptidase-like"/>
    <property type="match status" value="2"/>
</dbReference>
<feature type="domain" description="Peptidase M16 C-terminal" evidence="1">
    <location>
        <begin position="160"/>
        <end position="318"/>
    </location>
</feature>
<dbReference type="EMBL" id="JAKRKC020000001">
    <property type="protein sequence ID" value="MCK2213717.1"/>
    <property type="molecule type" value="Genomic_DNA"/>
</dbReference>
<dbReference type="SUPFAM" id="SSF63411">
    <property type="entry name" value="LuxS/MPP-like metallohydrolase"/>
    <property type="match status" value="2"/>
</dbReference>
<evidence type="ECO:0000313" key="3">
    <source>
        <dbReference type="Proteomes" id="UP001317259"/>
    </source>
</evidence>
<comment type="caution">
    <text evidence="2">The sequence shown here is derived from an EMBL/GenBank/DDBJ whole genome shotgun (WGS) entry which is preliminary data.</text>
</comment>
<dbReference type="Pfam" id="PF05193">
    <property type="entry name" value="Peptidase_M16_C"/>
    <property type="match status" value="1"/>
</dbReference>
<gene>
    <name evidence="2" type="ORF">MF672_007945</name>
</gene>
<evidence type="ECO:0000259" key="1">
    <source>
        <dbReference type="Pfam" id="PF05193"/>
    </source>
</evidence>
<evidence type="ECO:0000313" key="2">
    <source>
        <dbReference type="EMBL" id="MCK2213717.1"/>
    </source>
</evidence>
<organism evidence="2 3">
    <name type="scientific">Actinomadura luzonensis</name>
    <dbReference type="NCBI Taxonomy" id="2805427"/>
    <lineage>
        <taxon>Bacteria</taxon>
        <taxon>Bacillati</taxon>
        <taxon>Actinomycetota</taxon>
        <taxon>Actinomycetes</taxon>
        <taxon>Streptosporangiales</taxon>
        <taxon>Thermomonosporaceae</taxon>
        <taxon>Actinomadura</taxon>
    </lineage>
</organism>